<comment type="caution">
    <text evidence="2">The sequence shown here is derived from an EMBL/GenBank/DDBJ whole genome shotgun (WGS) entry which is preliminary data.</text>
</comment>
<keyword evidence="3" id="KW-1185">Reference proteome</keyword>
<proteinExistence type="predicted"/>
<dbReference type="Pfam" id="PF24696">
    <property type="entry name" value="UGSC"/>
    <property type="match status" value="1"/>
</dbReference>
<protein>
    <recommendedName>
        <fullName evidence="1">UGSC-like domain-containing protein</fullName>
    </recommendedName>
</protein>
<accession>A0A292YPE7</accession>
<feature type="domain" description="UGSC-like" evidence="1">
    <location>
        <begin position="2"/>
        <end position="71"/>
    </location>
</feature>
<evidence type="ECO:0000259" key="1">
    <source>
        <dbReference type="Pfam" id="PF24696"/>
    </source>
</evidence>
<sequence>MLDGIYFEKLGIPTAVFCTQVFMTQGRIMAQAHGYEDYPLIEVFHPISNRTSESLKLEAERVLEDTVRLLVKK</sequence>
<evidence type="ECO:0000313" key="2">
    <source>
        <dbReference type="EMBL" id="GAX90643.1"/>
    </source>
</evidence>
<reference evidence="3" key="1">
    <citation type="submission" date="2017-07" db="EMBL/GenBank/DDBJ databases">
        <title>Draft genome sequence of Effusibacillus lacus strain skLN1.</title>
        <authorList>
            <person name="Watanabe M."/>
            <person name="Kojima H."/>
            <person name="Fukui M."/>
        </authorList>
    </citation>
    <scope>NUCLEOTIDE SEQUENCE [LARGE SCALE GENOMIC DNA]</scope>
    <source>
        <strain evidence="3">skLN1</strain>
    </source>
</reference>
<organism evidence="2 3">
    <name type="scientific">Effusibacillus lacus</name>
    <dbReference type="NCBI Taxonomy" id="1348429"/>
    <lineage>
        <taxon>Bacteria</taxon>
        <taxon>Bacillati</taxon>
        <taxon>Bacillota</taxon>
        <taxon>Bacilli</taxon>
        <taxon>Bacillales</taxon>
        <taxon>Alicyclobacillaceae</taxon>
        <taxon>Effusibacillus</taxon>
    </lineage>
</organism>
<evidence type="ECO:0000313" key="3">
    <source>
        <dbReference type="Proteomes" id="UP000217785"/>
    </source>
</evidence>
<dbReference type="InterPro" id="IPR057767">
    <property type="entry name" value="UGSC-like_dom"/>
</dbReference>
<dbReference type="EMBL" id="BDUF01000060">
    <property type="protein sequence ID" value="GAX90643.1"/>
    <property type="molecule type" value="Genomic_DNA"/>
</dbReference>
<dbReference type="Proteomes" id="UP000217785">
    <property type="component" value="Unassembled WGS sequence"/>
</dbReference>
<dbReference type="AlphaFoldDB" id="A0A292YPE7"/>
<name>A0A292YPE7_9BACL</name>